<evidence type="ECO:0000256" key="2">
    <source>
        <dbReference type="SAM" id="Phobius"/>
    </source>
</evidence>
<feature type="transmembrane region" description="Helical" evidence="2">
    <location>
        <begin position="20"/>
        <end position="40"/>
    </location>
</feature>
<dbReference type="Pfam" id="PF03184">
    <property type="entry name" value="DDE_1"/>
    <property type="match status" value="1"/>
</dbReference>
<keyword evidence="2" id="KW-0812">Transmembrane</keyword>
<dbReference type="GO" id="GO:0003677">
    <property type="term" value="F:DNA binding"/>
    <property type="evidence" value="ECO:0007669"/>
    <property type="project" value="UniProtKB-KW"/>
</dbReference>
<sequence length="400" mass="45400">MTSKSFLCVPLRRYSVHADCIRIVFLGLSATVFFTLQNLIDNGAPGKKIQKYSLAFKKEVIAYAEARGNRPASKRFSIDEKRVREWRAKKSNIEGLLGSTKGKQRSRLSGGGRKPLSAKLEELLLEWIEKGRARGLRVSCKLIMKKAEATYHDMTENNLVDNDDFKASRGWLENFMKRNRLSLRRKTYVPQEDPERMVAKLKSCVIQVRRLQEKHKYKPSDISAMDETPVWCDVLSETTVDATGKKSITLKSTGHEKARVSVCLAAKADGTKLKPMVVFKGAKREVPALKQKFQHRVVVAWSANGWMDTELTKIWVDSVLGSFSFNQRLFAWDSYECDMEDSITDSLKSEKIDRVILPGGCAKYIQDYSAGISPLSPRAQRSTINGRKQLELMKKLPLEI</sequence>
<dbReference type="SMART" id="SM00674">
    <property type="entry name" value="CENPB"/>
    <property type="match status" value="1"/>
</dbReference>
<dbReference type="Gene3D" id="1.10.10.60">
    <property type="entry name" value="Homeodomain-like"/>
    <property type="match status" value="1"/>
</dbReference>
<keyword evidence="2" id="KW-0472">Membrane</keyword>
<evidence type="ECO:0000313" key="4">
    <source>
        <dbReference type="EMBL" id="PFX15674.1"/>
    </source>
</evidence>
<protein>
    <submittedName>
        <fullName evidence="4">Pogo transposable element with KRAB domain</fullName>
    </submittedName>
</protein>
<reference evidence="5" key="1">
    <citation type="journal article" date="2017" name="bioRxiv">
        <title>Comparative analysis of the genomes of Stylophora pistillata and Acropora digitifera provides evidence for extensive differences between species of corals.</title>
        <authorList>
            <person name="Voolstra C.R."/>
            <person name="Li Y."/>
            <person name="Liew Y.J."/>
            <person name="Baumgarten S."/>
            <person name="Zoccola D."/>
            <person name="Flot J.-F."/>
            <person name="Tambutte S."/>
            <person name="Allemand D."/>
            <person name="Aranda M."/>
        </authorList>
    </citation>
    <scope>NUCLEOTIDE SEQUENCE [LARGE SCALE GENOMIC DNA]</scope>
</reference>
<keyword evidence="1" id="KW-0238">DNA-binding</keyword>
<name>A0A2B4RBE5_STYPI</name>
<comment type="caution">
    <text evidence="4">The sequence shown here is derived from an EMBL/GenBank/DDBJ whole genome shotgun (WGS) entry which is preliminary data.</text>
</comment>
<keyword evidence="2" id="KW-1133">Transmembrane helix</keyword>
<organism evidence="4 5">
    <name type="scientific">Stylophora pistillata</name>
    <name type="common">Smooth cauliflower coral</name>
    <dbReference type="NCBI Taxonomy" id="50429"/>
    <lineage>
        <taxon>Eukaryota</taxon>
        <taxon>Metazoa</taxon>
        <taxon>Cnidaria</taxon>
        <taxon>Anthozoa</taxon>
        <taxon>Hexacorallia</taxon>
        <taxon>Scleractinia</taxon>
        <taxon>Astrocoeniina</taxon>
        <taxon>Pocilloporidae</taxon>
        <taxon>Stylophora</taxon>
    </lineage>
</organism>
<dbReference type="STRING" id="50429.A0A2B4RBE5"/>
<dbReference type="PANTHER" id="PTHR19303:SF73">
    <property type="entry name" value="PROTEIN PDC2"/>
    <property type="match status" value="1"/>
</dbReference>
<keyword evidence="5" id="KW-1185">Reference proteome</keyword>
<gene>
    <name evidence="4" type="primary">Pogk</name>
    <name evidence="4" type="ORF">AWC38_SpisGene20100</name>
</gene>
<dbReference type="EMBL" id="LSMT01000623">
    <property type="protein sequence ID" value="PFX15674.1"/>
    <property type="molecule type" value="Genomic_DNA"/>
</dbReference>
<accession>A0A2B4RBE5</accession>
<dbReference type="PANTHER" id="PTHR19303">
    <property type="entry name" value="TRANSPOSON"/>
    <property type="match status" value="1"/>
</dbReference>
<dbReference type="InterPro" id="IPR050863">
    <property type="entry name" value="CenT-Element_Derived"/>
</dbReference>
<dbReference type="Pfam" id="PF03221">
    <property type="entry name" value="HTH_Tnp_Tc5"/>
    <property type="match status" value="1"/>
</dbReference>
<dbReference type="AlphaFoldDB" id="A0A2B4RBE5"/>
<dbReference type="InterPro" id="IPR006600">
    <property type="entry name" value="HTH_CenpB_DNA-bd_dom"/>
</dbReference>
<dbReference type="OrthoDB" id="10028801at2759"/>
<dbReference type="GO" id="GO:0005634">
    <property type="term" value="C:nucleus"/>
    <property type="evidence" value="ECO:0007669"/>
    <property type="project" value="TreeGrafter"/>
</dbReference>
<evidence type="ECO:0000256" key="1">
    <source>
        <dbReference type="ARBA" id="ARBA00023125"/>
    </source>
</evidence>
<dbReference type="PROSITE" id="PS51253">
    <property type="entry name" value="HTH_CENPB"/>
    <property type="match status" value="1"/>
</dbReference>
<evidence type="ECO:0000259" key="3">
    <source>
        <dbReference type="PROSITE" id="PS51253"/>
    </source>
</evidence>
<dbReference type="InterPro" id="IPR009057">
    <property type="entry name" value="Homeodomain-like_sf"/>
</dbReference>
<proteinExistence type="predicted"/>
<dbReference type="SUPFAM" id="SSF46689">
    <property type="entry name" value="Homeodomain-like"/>
    <property type="match status" value="1"/>
</dbReference>
<dbReference type="InterPro" id="IPR004875">
    <property type="entry name" value="DDE_SF_endonuclease_dom"/>
</dbReference>
<feature type="domain" description="HTH CENPB-type" evidence="3">
    <location>
        <begin position="108"/>
        <end position="185"/>
    </location>
</feature>
<evidence type="ECO:0000313" key="5">
    <source>
        <dbReference type="Proteomes" id="UP000225706"/>
    </source>
</evidence>
<dbReference type="Proteomes" id="UP000225706">
    <property type="component" value="Unassembled WGS sequence"/>
</dbReference>